<protein>
    <submittedName>
        <fullName evidence="2">Uncharacterized protein</fullName>
    </submittedName>
</protein>
<dbReference type="RefSeq" id="WP_124091909.1">
    <property type="nucleotide sequence ID" value="NZ_CBCRYA010000007.1"/>
</dbReference>
<gene>
    <name evidence="2" type="ORF">PSET11_01984</name>
</gene>
<evidence type="ECO:0000256" key="1">
    <source>
        <dbReference type="SAM" id="Phobius"/>
    </source>
</evidence>
<dbReference type="OrthoDB" id="4953790at2"/>
<feature type="transmembrane region" description="Helical" evidence="1">
    <location>
        <begin position="77"/>
        <end position="99"/>
    </location>
</feature>
<reference evidence="2 3" key="1">
    <citation type="submission" date="2018-11" db="EMBL/GenBank/DDBJ databases">
        <authorList>
            <person name="Criscuolo A."/>
        </authorList>
    </citation>
    <scope>NUCLEOTIDE SEQUENCE [LARGE SCALE GENOMIC DNA]</scope>
    <source>
        <strain evidence="2">AT11b</strain>
    </source>
</reference>
<name>A0A3P5X097_9MICC</name>
<evidence type="ECO:0000313" key="3">
    <source>
        <dbReference type="Proteomes" id="UP000280861"/>
    </source>
</evidence>
<feature type="transmembrane region" description="Helical" evidence="1">
    <location>
        <begin position="153"/>
        <end position="176"/>
    </location>
</feature>
<keyword evidence="3" id="KW-1185">Reference proteome</keyword>
<feature type="transmembrane region" description="Helical" evidence="1">
    <location>
        <begin position="20"/>
        <end position="38"/>
    </location>
</feature>
<evidence type="ECO:0000313" key="2">
    <source>
        <dbReference type="EMBL" id="VDC27672.1"/>
    </source>
</evidence>
<organism evidence="2 3">
    <name type="scientific">Arthrobacter ulcerisalmonis</name>
    <dbReference type="NCBI Taxonomy" id="2483813"/>
    <lineage>
        <taxon>Bacteria</taxon>
        <taxon>Bacillati</taxon>
        <taxon>Actinomycetota</taxon>
        <taxon>Actinomycetes</taxon>
        <taxon>Micrococcales</taxon>
        <taxon>Micrococcaceae</taxon>
        <taxon>Arthrobacter</taxon>
    </lineage>
</organism>
<keyword evidence="1" id="KW-0472">Membrane</keyword>
<feature type="transmembrane region" description="Helical" evidence="1">
    <location>
        <begin position="50"/>
        <end position="71"/>
    </location>
</feature>
<dbReference type="AlphaFoldDB" id="A0A3P5X097"/>
<sequence length="217" mass="22390">MMYPPAGTPGFSPRQRDLDFWLSADAAGLATPGITTALRAMAWNRSQQRGLAGAVLGVGIALTGGGLLAAAAGGIGAAAAVGIPGVVLVILGVSLFARIRQRKLPRITMTAPSRAPSKLSSGIGLGAFFTVMFGVILYPLAGRLMESVPAGAVLVLGYAVLLVVLMGSVFTLPSYFMTHAVRDFKADIAASPDLRQGLEGLALTWRDPVGSREFGPL</sequence>
<dbReference type="EMBL" id="UXAU01000026">
    <property type="protein sequence ID" value="VDC27672.1"/>
    <property type="molecule type" value="Genomic_DNA"/>
</dbReference>
<keyword evidence="1" id="KW-0812">Transmembrane</keyword>
<keyword evidence="1" id="KW-1133">Transmembrane helix</keyword>
<accession>A0A3P5X097</accession>
<dbReference type="Proteomes" id="UP000280861">
    <property type="component" value="Unassembled WGS sequence"/>
</dbReference>
<proteinExistence type="predicted"/>
<feature type="transmembrane region" description="Helical" evidence="1">
    <location>
        <begin position="119"/>
        <end position="141"/>
    </location>
</feature>